<evidence type="ECO:0000256" key="3">
    <source>
        <dbReference type="ARBA" id="ARBA00020392"/>
    </source>
</evidence>
<keyword evidence="5" id="KW-1003">Cell membrane</keyword>
<dbReference type="PANTHER" id="PTHR38786:SF1">
    <property type="entry name" value="FLAGELLAR FLIJ PROTEIN"/>
    <property type="match status" value="1"/>
</dbReference>
<feature type="coiled-coil region" evidence="11">
    <location>
        <begin position="11"/>
        <end position="55"/>
    </location>
</feature>
<reference evidence="12" key="1">
    <citation type="submission" date="2022-06" db="EMBL/GenBank/DDBJ databases">
        <title>Alkalimarinus sp. nov., isolated from gut of a Alitta virens.</title>
        <authorList>
            <person name="Yang A.I."/>
            <person name="Shin N.-R."/>
        </authorList>
    </citation>
    <scope>NUCLEOTIDE SEQUENCE</scope>
    <source>
        <strain evidence="12">A2M4</strain>
    </source>
</reference>
<dbReference type="InterPro" id="IPR052570">
    <property type="entry name" value="FliJ"/>
</dbReference>
<keyword evidence="9" id="KW-0472">Membrane</keyword>
<dbReference type="EMBL" id="CP100390">
    <property type="protein sequence ID" value="UZE94959.1"/>
    <property type="molecule type" value="Genomic_DNA"/>
</dbReference>
<dbReference type="Pfam" id="PF02050">
    <property type="entry name" value="FliJ"/>
    <property type="match status" value="1"/>
</dbReference>
<evidence type="ECO:0000256" key="4">
    <source>
        <dbReference type="ARBA" id="ARBA00022448"/>
    </source>
</evidence>
<proteinExistence type="inferred from homology"/>
<keyword evidence="6" id="KW-0145">Chemotaxis</keyword>
<comment type="similarity">
    <text evidence="2">Belongs to the FliJ family.</text>
</comment>
<dbReference type="PIRSF" id="PIRSF019404">
    <property type="entry name" value="FliJ"/>
    <property type="match status" value="1"/>
</dbReference>
<organism evidence="12 13">
    <name type="scientific">Alkalimarinus alittae</name>
    <dbReference type="NCBI Taxonomy" id="2961619"/>
    <lineage>
        <taxon>Bacteria</taxon>
        <taxon>Pseudomonadati</taxon>
        <taxon>Pseudomonadota</taxon>
        <taxon>Gammaproteobacteria</taxon>
        <taxon>Alteromonadales</taxon>
        <taxon>Alteromonadaceae</taxon>
        <taxon>Alkalimarinus</taxon>
    </lineage>
</organism>
<keyword evidence="12" id="KW-0969">Cilium</keyword>
<dbReference type="InterPro" id="IPR053716">
    <property type="entry name" value="Flag_assembly_chemotaxis_eff"/>
</dbReference>
<evidence type="ECO:0000256" key="10">
    <source>
        <dbReference type="ARBA" id="ARBA00023225"/>
    </source>
</evidence>
<dbReference type="InterPro" id="IPR018006">
    <property type="entry name" value="Flag_FliJ_proteobac"/>
</dbReference>
<evidence type="ECO:0000256" key="11">
    <source>
        <dbReference type="SAM" id="Coils"/>
    </source>
</evidence>
<gene>
    <name evidence="12" type="primary">fliJ</name>
    <name evidence="12" type="ORF">NKI27_12880</name>
</gene>
<name>A0ABY6MYQ6_9ALTE</name>
<dbReference type="RefSeq" id="WP_265046451.1">
    <property type="nucleotide sequence ID" value="NZ_CP100390.1"/>
</dbReference>
<keyword evidence="13" id="KW-1185">Reference proteome</keyword>
<evidence type="ECO:0000256" key="8">
    <source>
        <dbReference type="ARBA" id="ARBA00022927"/>
    </source>
</evidence>
<keyword evidence="10" id="KW-1006">Bacterial flagellum protein export</keyword>
<evidence type="ECO:0000256" key="1">
    <source>
        <dbReference type="ARBA" id="ARBA00004413"/>
    </source>
</evidence>
<evidence type="ECO:0000256" key="9">
    <source>
        <dbReference type="ARBA" id="ARBA00023136"/>
    </source>
</evidence>
<keyword evidence="12" id="KW-0282">Flagellum</keyword>
<dbReference type="Gene3D" id="1.10.287.1700">
    <property type="match status" value="1"/>
</dbReference>
<evidence type="ECO:0000256" key="6">
    <source>
        <dbReference type="ARBA" id="ARBA00022500"/>
    </source>
</evidence>
<sequence length="143" mass="16844">MRRSKRLQVVLELAKRKEDEALKAMQSSQNNLNQQHQQLQELTRYQQEYQQALRDAFSTGATAANCATYQHFLSQVGSAIEQQQRVVTLAEEQFNKARLHWQSLYEKQKGMGGLIDRFRDEEDRALDKKEQQMIDELSQRKRT</sequence>
<protein>
    <recommendedName>
        <fullName evidence="3">Flagellar FliJ protein</fullName>
    </recommendedName>
</protein>
<evidence type="ECO:0000256" key="7">
    <source>
        <dbReference type="ARBA" id="ARBA00022795"/>
    </source>
</evidence>
<dbReference type="PANTHER" id="PTHR38786">
    <property type="entry name" value="FLAGELLAR FLIJ PROTEIN"/>
    <property type="match status" value="1"/>
</dbReference>
<accession>A0ABY6MYQ6</accession>
<keyword evidence="11" id="KW-0175">Coiled coil</keyword>
<keyword evidence="8" id="KW-0653">Protein transport</keyword>
<keyword evidence="4" id="KW-0813">Transport</keyword>
<keyword evidence="12" id="KW-0966">Cell projection</keyword>
<dbReference type="InterPro" id="IPR012823">
    <property type="entry name" value="Flagell_FliJ"/>
</dbReference>
<dbReference type="Proteomes" id="UP001163739">
    <property type="component" value="Chromosome"/>
</dbReference>
<evidence type="ECO:0000313" key="12">
    <source>
        <dbReference type="EMBL" id="UZE94959.1"/>
    </source>
</evidence>
<evidence type="ECO:0000256" key="2">
    <source>
        <dbReference type="ARBA" id="ARBA00010004"/>
    </source>
</evidence>
<keyword evidence="7" id="KW-1005">Bacterial flagellum biogenesis</keyword>
<dbReference type="NCBIfam" id="TIGR02473">
    <property type="entry name" value="flagell_FliJ"/>
    <property type="match status" value="1"/>
</dbReference>
<evidence type="ECO:0000313" key="13">
    <source>
        <dbReference type="Proteomes" id="UP001163739"/>
    </source>
</evidence>
<evidence type="ECO:0000256" key="5">
    <source>
        <dbReference type="ARBA" id="ARBA00022475"/>
    </source>
</evidence>
<comment type="subcellular location">
    <subcellularLocation>
        <location evidence="1">Cell membrane</location>
        <topology evidence="1">Peripheral membrane protein</topology>
        <orientation evidence="1">Cytoplasmic side</orientation>
    </subcellularLocation>
</comment>